<dbReference type="InterPro" id="IPR019853">
    <property type="entry name" value="GldB-like"/>
</dbReference>
<reference evidence="3" key="1">
    <citation type="submission" date="2016-11" db="EMBL/GenBank/DDBJ databases">
        <authorList>
            <person name="Varghese N."/>
            <person name="Submissions S."/>
        </authorList>
    </citation>
    <scope>NUCLEOTIDE SEQUENCE [LARGE SCALE GENOMIC DNA]</scope>
    <source>
        <strain evidence="3">DSM 27370</strain>
    </source>
</reference>
<keyword evidence="3" id="KW-1185">Reference proteome</keyword>
<evidence type="ECO:0000256" key="1">
    <source>
        <dbReference type="SAM" id="SignalP"/>
    </source>
</evidence>
<evidence type="ECO:0000313" key="3">
    <source>
        <dbReference type="Proteomes" id="UP000184480"/>
    </source>
</evidence>
<evidence type="ECO:0000313" key="2">
    <source>
        <dbReference type="EMBL" id="SHF30651.1"/>
    </source>
</evidence>
<proteinExistence type="predicted"/>
<sequence length="340" mass="39036">MKYVASFIFFFVSVSSFCSCTGHTEKTNNSAYVQDQGSLITVERFDIDFHSYLIDPTTEKEISLKEKYPQFLKAFGTVTVDNKDVDVDSPECFARLREYFSNKILSKIYTDALSQFADMTIYQQQLTEAASRANTLLKGKQLPTFGVHVSGFKANTIVLDNYISISTDKYLGKDYPAYQEFFEEYQRIQMQPEYIVRDYLKAWLLTEQPKSNKRKDLVSEMLYEGKILYALQQLLPDWSEADILGYTADQIKWCDDNSKNIWKKTVDQNNLFSTDFLTIQKYMDEAPYTASISADSPGRIGAWLGLQIIKNYAKNTGDDLSSILALDNNQNILNKAKYNP</sequence>
<dbReference type="Pfam" id="PF25594">
    <property type="entry name" value="GldB_lipo"/>
    <property type="match status" value="1"/>
</dbReference>
<feature type="signal peptide" evidence="1">
    <location>
        <begin position="1"/>
        <end position="18"/>
    </location>
</feature>
<feature type="chain" id="PRO_5012680105" description="Gliding motility-associated lipoprotein GldB" evidence="1">
    <location>
        <begin position="19"/>
        <end position="340"/>
    </location>
</feature>
<dbReference type="RefSeq" id="WP_139262037.1">
    <property type="nucleotide sequence ID" value="NZ_BBXL01000017.1"/>
</dbReference>
<dbReference type="Proteomes" id="UP000184480">
    <property type="component" value="Unassembled WGS sequence"/>
</dbReference>
<accession>A0A1M5AK62</accession>
<dbReference type="STRING" id="1346286.SAMN05444362_10581"/>
<gene>
    <name evidence="2" type="ORF">SAMN05444362_10581</name>
</gene>
<organism evidence="2 3">
    <name type="scientific">Dysgonomonas macrotermitis</name>
    <dbReference type="NCBI Taxonomy" id="1346286"/>
    <lineage>
        <taxon>Bacteria</taxon>
        <taxon>Pseudomonadati</taxon>
        <taxon>Bacteroidota</taxon>
        <taxon>Bacteroidia</taxon>
        <taxon>Bacteroidales</taxon>
        <taxon>Dysgonomonadaceae</taxon>
        <taxon>Dysgonomonas</taxon>
    </lineage>
</organism>
<protein>
    <recommendedName>
        <fullName evidence="4">Gliding motility-associated lipoprotein GldB</fullName>
    </recommendedName>
</protein>
<dbReference type="OrthoDB" id="976022at2"/>
<evidence type="ECO:0008006" key="4">
    <source>
        <dbReference type="Google" id="ProtNLM"/>
    </source>
</evidence>
<keyword evidence="1" id="KW-0732">Signal</keyword>
<dbReference type="AlphaFoldDB" id="A0A1M5AK62"/>
<dbReference type="PROSITE" id="PS51257">
    <property type="entry name" value="PROKAR_LIPOPROTEIN"/>
    <property type="match status" value="1"/>
</dbReference>
<name>A0A1M5AK62_9BACT</name>
<dbReference type="EMBL" id="FQUC01000005">
    <property type="protein sequence ID" value="SHF30651.1"/>
    <property type="molecule type" value="Genomic_DNA"/>
</dbReference>